<accession>F4PZ14</accession>
<evidence type="ECO:0000256" key="8">
    <source>
        <dbReference type="SAM" id="Coils"/>
    </source>
</evidence>
<dbReference type="Pfam" id="PF08016">
    <property type="entry name" value="PKD_channel"/>
    <property type="match status" value="1"/>
</dbReference>
<dbReference type="GO" id="GO:0005886">
    <property type="term" value="C:plasma membrane"/>
    <property type="evidence" value="ECO:0007669"/>
    <property type="project" value="EnsemblProtists"/>
</dbReference>
<feature type="domain" description="Polycystin cation channel PKD1/PKD2" evidence="11">
    <location>
        <begin position="337"/>
        <end position="555"/>
    </location>
</feature>
<dbReference type="GO" id="GO:0010810">
    <property type="term" value="P:regulation of cell-substrate adhesion"/>
    <property type="evidence" value="ECO:0007669"/>
    <property type="project" value="EnsemblProtists"/>
</dbReference>
<dbReference type="PANTHER" id="PTHR10877:SF183">
    <property type="entry name" value="AT14535P-RELATED"/>
    <property type="match status" value="1"/>
</dbReference>
<name>F4PZ14_CACFS</name>
<evidence type="ECO:0000256" key="2">
    <source>
        <dbReference type="ARBA" id="ARBA00007200"/>
    </source>
</evidence>
<comment type="subcellular location">
    <subcellularLocation>
        <location evidence="1">Membrane</location>
        <topology evidence="1">Multi-pass membrane protein</topology>
    </subcellularLocation>
</comment>
<feature type="compositionally biased region" description="Basic and acidic residues" evidence="9">
    <location>
        <begin position="63"/>
        <end position="74"/>
    </location>
</feature>
<dbReference type="InterPro" id="IPR046791">
    <property type="entry name" value="Polycystin_dom"/>
</dbReference>
<reference evidence="14" key="1">
    <citation type="journal article" date="2011" name="Genome Res.">
        <title>Phylogeny-wide analysis of social amoeba genomes highlights ancient origins for complex intercellular communication.</title>
        <authorList>
            <person name="Heidel A.J."/>
            <person name="Lawal H.M."/>
            <person name="Felder M."/>
            <person name="Schilde C."/>
            <person name="Helps N.R."/>
            <person name="Tunggal B."/>
            <person name="Rivero F."/>
            <person name="John U."/>
            <person name="Schleicher M."/>
            <person name="Eichinger L."/>
            <person name="Platzer M."/>
            <person name="Noegel A.A."/>
            <person name="Schaap P."/>
            <person name="Gloeckner G."/>
        </authorList>
    </citation>
    <scope>NUCLEOTIDE SEQUENCE [LARGE SCALE GENOMIC DNA]</scope>
    <source>
        <strain evidence="14">SH3</strain>
    </source>
</reference>
<proteinExistence type="inferred from homology"/>
<dbReference type="Gene3D" id="1.10.287.70">
    <property type="match status" value="1"/>
</dbReference>
<feature type="domain" description="Polycystin" evidence="12">
    <location>
        <begin position="174"/>
        <end position="323"/>
    </location>
</feature>
<evidence type="ECO:0000313" key="14">
    <source>
        <dbReference type="Proteomes" id="UP000007797"/>
    </source>
</evidence>
<keyword evidence="3 10" id="KW-0812">Transmembrane</keyword>
<keyword evidence="6" id="KW-0325">Glycoprotein</keyword>
<feature type="compositionally biased region" description="Polar residues" evidence="9">
    <location>
        <begin position="39"/>
        <end position="53"/>
    </location>
</feature>
<dbReference type="KEGG" id="dfa:DFA_02286"/>
<dbReference type="STRING" id="1054147.F4PZ14"/>
<organism evidence="13 14">
    <name type="scientific">Cavenderia fasciculata</name>
    <name type="common">Slime mold</name>
    <name type="synonym">Dictyostelium fasciculatum</name>
    <dbReference type="NCBI Taxonomy" id="261658"/>
    <lineage>
        <taxon>Eukaryota</taxon>
        <taxon>Amoebozoa</taxon>
        <taxon>Evosea</taxon>
        <taxon>Eumycetozoa</taxon>
        <taxon>Dictyostelia</taxon>
        <taxon>Acytosteliales</taxon>
        <taxon>Cavenderiaceae</taxon>
        <taxon>Cavenderia</taxon>
    </lineage>
</organism>
<dbReference type="Pfam" id="PF20519">
    <property type="entry name" value="Polycystin_dom"/>
    <property type="match status" value="1"/>
</dbReference>
<dbReference type="GO" id="GO:0005509">
    <property type="term" value="F:calcium ion binding"/>
    <property type="evidence" value="ECO:0007669"/>
    <property type="project" value="InterPro"/>
</dbReference>
<keyword evidence="4 10" id="KW-1133">Transmembrane helix</keyword>
<evidence type="ECO:0000256" key="1">
    <source>
        <dbReference type="ARBA" id="ARBA00004141"/>
    </source>
</evidence>
<dbReference type="GO" id="GO:0035590">
    <property type="term" value="P:purinergic nucleotide receptor signaling pathway"/>
    <property type="evidence" value="ECO:0007669"/>
    <property type="project" value="EnsemblProtists"/>
</dbReference>
<dbReference type="InterPro" id="IPR051223">
    <property type="entry name" value="Polycystin"/>
</dbReference>
<keyword evidence="14" id="KW-1185">Reference proteome</keyword>
<dbReference type="GO" id="GO:0055038">
    <property type="term" value="C:recycling endosome membrane"/>
    <property type="evidence" value="ECO:0007669"/>
    <property type="project" value="EnsemblProtists"/>
</dbReference>
<dbReference type="EMBL" id="GL883016">
    <property type="protein sequence ID" value="EGG19043.1"/>
    <property type="molecule type" value="Genomic_DNA"/>
</dbReference>
<dbReference type="GO" id="GO:0006907">
    <property type="term" value="P:pinocytosis"/>
    <property type="evidence" value="ECO:0007669"/>
    <property type="project" value="EnsemblProtists"/>
</dbReference>
<feature type="compositionally biased region" description="Low complexity" evidence="9">
    <location>
        <begin position="744"/>
        <end position="763"/>
    </location>
</feature>
<dbReference type="GO" id="GO:0031149">
    <property type="term" value="P:sorocarp stalk cell differentiation"/>
    <property type="evidence" value="ECO:0007669"/>
    <property type="project" value="EnsemblProtists"/>
</dbReference>
<dbReference type="GO" id="GO:0048870">
    <property type="term" value="P:cell motility"/>
    <property type="evidence" value="ECO:0007669"/>
    <property type="project" value="EnsemblProtists"/>
</dbReference>
<feature type="transmembrane region" description="Helical" evidence="10">
    <location>
        <begin position="527"/>
        <end position="548"/>
    </location>
</feature>
<dbReference type="RefSeq" id="XP_004366676.1">
    <property type="nucleotide sequence ID" value="XM_004366619.1"/>
</dbReference>
<evidence type="ECO:0000256" key="4">
    <source>
        <dbReference type="ARBA" id="ARBA00022989"/>
    </source>
</evidence>
<dbReference type="GO" id="GO:0006909">
    <property type="term" value="P:phagocytosis"/>
    <property type="evidence" value="ECO:0007669"/>
    <property type="project" value="EnsemblProtists"/>
</dbReference>
<gene>
    <name evidence="13" type="ORF">DFA_02286</name>
</gene>
<dbReference type="GO" id="GO:1903664">
    <property type="term" value="P:regulation of asexual reproduction"/>
    <property type="evidence" value="ECO:0007669"/>
    <property type="project" value="EnsemblProtists"/>
</dbReference>
<evidence type="ECO:0000256" key="5">
    <source>
        <dbReference type="ARBA" id="ARBA00023136"/>
    </source>
</evidence>
<dbReference type="OrthoDB" id="444119at2759"/>
<evidence type="ECO:0000313" key="13">
    <source>
        <dbReference type="EMBL" id="EGG19043.1"/>
    </source>
</evidence>
<keyword evidence="5 10" id="KW-0472">Membrane</keyword>
<dbReference type="GO" id="GO:0007040">
    <property type="term" value="P:lysosome organization"/>
    <property type="evidence" value="ECO:0007669"/>
    <property type="project" value="EnsemblProtists"/>
</dbReference>
<feature type="transmembrane region" description="Helical" evidence="10">
    <location>
        <begin position="450"/>
        <end position="480"/>
    </location>
</feature>
<dbReference type="Proteomes" id="UP000007797">
    <property type="component" value="Unassembled WGS sequence"/>
</dbReference>
<protein>
    <submittedName>
        <fullName evidence="13">Ca2+ channel</fullName>
    </submittedName>
</protein>
<evidence type="ECO:0000259" key="11">
    <source>
        <dbReference type="Pfam" id="PF08016"/>
    </source>
</evidence>
<dbReference type="AlphaFoldDB" id="F4PZ14"/>
<dbReference type="GO" id="GO:0019722">
    <property type="term" value="P:calcium-mediated signaling"/>
    <property type="evidence" value="ECO:0007669"/>
    <property type="project" value="EnsemblProtists"/>
</dbReference>
<evidence type="ECO:0000259" key="12">
    <source>
        <dbReference type="Pfam" id="PF20519"/>
    </source>
</evidence>
<dbReference type="PANTHER" id="PTHR10877">
    <property type="entry name" value="POLYCYSTIN FAMILY MEMBER"/>
    <property type="match status" value="1"/>
</dbReference>
<evidence type="ECO:0000256" key="6">
    <source>
        <dbReference type="ARBA" id="ARBA00023180"/>
    </source>
</evidence>
<dbReference type="GO" id="GO:0034405">
    <property type="term" value="P:response to fluid shear stress"/>
    <property type="evidence" value="ECO:0007669"/>
    <property type="project" value="EnsemblProtists"/>
</dbReference>
<evidence type="ECO:0000256" key="10">
    <source>
        <dbReference type="SAM" id="Phobius"/>
    </source>
</evidence>
<feature type="region of interest" description="Disordered" evidence="9">
    <location>
        <begin position="743"/>
        <end position="763"/>
    </location>
</feature>
<feature type="transmembrane region" description="Helical" evidence="10">
    <location>
        <begin position="375"/>
        <end position="397"/>
    </location>
</feature>
<comment type="similarity">
    <text evidence="2">Belongs to the polycystin family.</text>
</comment>
<evidence type="ECO:0000256" key="9">
    <source>
        <dbReference type="SAM" id="MobiDB-lite"/>
    </source>
</evidence>
<dbReference type="PRINTS" id="PR01433">
    <property type="entry name" value="POLYCYSTIN2"/>
</dbReference>
<dbReference type="OMA" id="RHEHRSC"/>
<evidence type="ECO:0000256" key="7">
    <source>
        <dbReference type="PIRSR" id="PIRSR603915-2"/>
    </source>
</evidence>
<evidence type="ECO:0000256" key="3">
    <source>
        <dbReference type="ARBA" id="ARBA00022692"/>
    </source>
</evidence>
<feature type="compositionally biased region" description="Low complexity" evidence="9">
    <location>
        <begin position="1"/>
        <end position="38"/>
    </location>
</feature>
<keyword evidence="8" id="KW-0175">Coiled coil</keyword>
<dbReference type="InterPro" id="IPR013122">
    <property type="entry name" value="PKD1_2_channel"/>
</dbReference>
<feature type="region of interest" description="Disordered" evidence="9">
    <location>
        <begin position="1"/>
        <end position="74"/>
    </location>
</feature>
<feature type="disulfide bond" evidence="7">
    <location>
        <begin position="198"/>
        <end position="207"/>
    </location>
</feature>
<feature type="transmembrane region" description="Helical" evidence="10">
    <location>
        <begin position="336"/>
        <end position="354"/>
    </location>
</feature>
<sequence length="798" mass="92201">MSNNNNNNNINATTSTTTTTSTSTSSTPPSPPLQSTSSQIPLTPSSSNNNGKQSVRKKIHTSHRLEMKKALPNRNDHEKATLLAATNIERGSRMVKDLFTHFVFFIIFLVIVVLQRNSPYVYTINMALKNSFMFDEIPTLPYPKPYMGINNADDFKAYLTEQFGPVVTEMGMDNPHAMNKVIGSVVRLRQLRVTDHSCPTFGYDLPCYAVTYGTHTRETEPIIGTNGTNYYFTKDSHGSLVFGYNQYMYDTSGYYVDIPISNLTDGIQQLYDNDFFSENTRAVIISFVTLNLNYEARATVVYLLAEWTAAGSVDPYYTMRTYRIEMYNNAEDRFRAFLEITFLLFLTYYLYFFINEARIDYQLGRFRYFITSFWNILEVINLVLFIVSVILYLIFLGDNDRRTVTISGEEYPNDLEILGQTALVFYQLSAINILLLAFKTFRFLMLHRRLYALWITLAHAKVQLITFTTMFIIMMIGFLMSGWLTFGHEMDDYNGFFNSLGTSLQYIIGNPPSYADMQYTNRALGPIYNILFTIFMFFILINMFIAIISNSYQEIASSLDKKQKNKHKTMLSKWQRYGLSIKFLFRKNIYSVYDIVKLLMEKIPGLFQEVNLSSQRVYDEIQDLRLGVRYDEAQYYTDLSMKVYHERKKYLQEILQAKQNAKVTSGGEFELKLIGRSKIFKSYQMSEWLEEQEKNQVKMEKEERRRQKELKNLELRQKLDRLLTLLGDSSVVSQSISLHNSVVQQQQQQQQQNSNNNNNLNNSIINSIATTSTANLIATTLMGDSSDTDSNPSDSDSQ</sequence>
<dbReference type="GO" id="GO:0017156">
    <property type="term" value="P:calcium-ion regulated exocytosis"/>
    <property type="evidence" value="ECO:0007669"/>
    <property type="project" value="EnsemblProtists"/>
</dbReference>
<dbReference type="FunFam" id="1.10.287.70:FF:000086">
    <property type="entry name" value="Polycystic kidney disease 2"/>
    <property type="match status" value="1"/>
</dbReference>
<dbReference type="InterPro" id="IPR003915">
    <property type="entry name" value="PKD_2"/>
</dbReference>
<feature type="coiled-coil region" evidence="8">
    <location>
        <begin position="689"/>
        <end position="718"/>
    </location>
</feature>
<feature type="transmembrane region" description="Helical" evidence="10">
    <location>
        <begin position="98"/>
        <end position="115"/>
    </location>
</feature>
<feature type="transmembrane region" description="Helical" evidence="10">
    <location>
        <begin position="417"/>
        <end position="438"/>
    </location>
</feature>
<dbReference type="GeneID" id="14871194"/>
<dbReference type="GO" id="GO:0031901">
    <property type="term" value="C:early endosome membrane"/>
    <property type="evidence" value="ECO:0007669"/>
    <property type="project" value="EnsemblProtists"/>
</dbReference>